<feature type="region of interest" description="Disordered" evidence="1">
    <location>
        <begin position="171"/>
        <end position="200"/>
    </location>
</feature>
<evidence type="ECO:0000256" key="1">
    <source>
        <dbReference type="SAM" id="MobiDB-lite"/>
    </source>
</evidence>
<evidence type="ECO:0000256" key="2">
    <source>
        <dbReference type="SAM" id="SignalP"/>
    </source>
</evidence>
<evidence type="ECO:0000313" key="3">
    <source>
        <dbReference type="EMBL" id="CAG6657158.1"/>
    </source>
</evidence>
<organism evidence="3">
    <name type="scientific">Cacopsylla melanoneura</name>
    <dbReference type="NCBI Taxonomy" id="428564"/>
    <lineage>
        <taxon>Eukaryota</taxon>
        <taxon>Metazoa</taxon>
        <taxon>Ecdysozoa</taxon>
        <taxon>Arthropoda</taxon>
        <taxon>Hexapoda</taxon>
        <taxon>Insecta</taxon>
        <taxon>Pterygota</taxon>
        <taxon>Neoptera</taxon>
        <taxon>Paraneoptera</taxon>
        <taxon>Hemiptera</taxon>
        <taxon>Sternorrhyncha</taxon>
        <taxon>Psylloidea</taxon>
        <taxon>Psyllidae</taxon>
        <taxon>Psyllinae</taxon>
        <taxon>Cacopsylla</taxon>
    </lineage>
</organism>
<dbReference type="EMBL" id="HBUF01187438">
    <property type="protein sequence ID" value="CAG6657158.1"/>
    <property type="molecule type" value="Transcribed_RNA"/>
</dbReference>
<protein>
    <submittedName>
        <fullName evidence="3">Uncharacterized protein</fullName>
    </submittedName>
</protein>
<accession>A0A8D8RT38</accession>
<feature type="chain" id="PRO_5033992616" evidence="2">
    <location>
        <begin position="20"/>
        <end position="200"/>
    </location>
</feature>
<sequence>MKEFILLFLFLSVFTYIHGNRYCVDFLVYDSIEDKSKFDLKAKCYFIQPVDRKRTCHNINLDCSFVPFSTHPRSSQIRPLTETEIVPGYWWWDEDEYRPRHVRSHYVDVYTLPNCKGTRTALNKVENRLFTTFQLLSQTNNLICYTPEIQSLIMYPRDLPSEGLPLDYYNKKKKKNSKTPPRNQGLVTPLPRTCAYGPKK</sequence>
<keyword evidence="2" id="KW-0732">Signal</keyword>
<dbReference type="AlphaFoldDB" id="A0A8D8RT38"/>
<name>A0A8D8RT38_9HEMI</name>
<feature type="signal peptide" evidence="2">
    <location>
        <begin position="1"/>
        <end position="19"/>
    </location>
</feature>
<proteinExistence type="predicted"/>
<reference evidence="3" key="1">
    <citation type="submission" date="2021-05" db="EMBL/GenBank/DDBJ databases">
        <authorList>
            <person name="Alioto T."/>
            <person name="Alioto T."/>
            <person name="Gomez Garrido J."/>
        </authorList>
    </citation>
    <scope>NUCLEOTIDE SEQUENCE</scope>
</reference>